<dbReference type="Gene3D" id="3.40.50.410">
    <property type="entry name" value="von Willebrand factor, type A domain"/>
    <property type="match status" value="1"/>
</dbReference>
<dbReference type="InterPro" id="IPR002035">
    <property type="entry name" value="VWF_A"/>
</dbReference>
<dbReference type="Pfam" id="PF12450">
    <property type="entry name" value="vWF_A"/>
    <property type="match status" value="1"/>
</dbReference>
<gene>
    <name evidence="3" type="ORF">LIN78_00845</name>
</gene>
<dbReference type="PROSITE" id="PS50234">
    <property type="entry name" value="VWFA"/>
    <property type="match status" value="1"/>
</dbReference>
<feature type="signal peptide" evidence="1">
    <location>
        <begin position="1"/>
        <end position="25"/>
    </location>
</feature>
<dbReference type="PANTHER" id="PTHR10579">
    <property type="entry name" value="CALCIUM-ACTIVATED CHLORIDE CHANNEL REGULATOR"/>
    <property type="match status" value="1"/>
</dbReference>
<evidence type="ECO:0000313" key="4">
    <source>
        <dbReference type="Proteomes" id="UP001165395"/>
    </source>
</evidence>
<feature type="domain" description="VWFA" evidence="2">
    <location>
        <begin position="204"/>
        <end position="380"/>
    </location>
</feature>
<name>A0ABS8D370_9NEIS</name>
<protein>
    <submittedName>
        <fullName evidence="3">VWA domain-containing protein</fullName>
    </submittedName>
</protein>
<accession>A0ABS8D370</accession>
<dbReference type="Proteomes" id="UP001165395">
    <property type="component" value="Unassembled WGS sequence"/>
</dbReference>
<comment type="caution">
    <text evidence="3">The sequence shown here is derived from an EMBL/GenBank/DDBJ whole genome shotgun (WGS) entry which is preliminary data.</text>
</comment>
<evidence type="ECO:0000259" key="2">
    <source>
        <dbReference type="PROSITE" id="PS50234"/>
    </source>
</evidence>
<keyword evidence="1" id="KW-0732">Signal</keyword>
<dbReference type="InterPro" id="IPR036465">
    <property type="entry name" value="vWFA_dom_sf"/>
</dbReference>
<evidence type="ECO:0000256" key="1">
    <source>
        <dbReference type="SAM" id="SignalP"/>
    </source>
</evidence>
<dbReference type="PROSITE" id="PS51257">
    <property type="entry name" value="PROKAR_LIPOPROTEIN"/>
    <property type="match status" value="1"/>
</dbReference>
<dbReference type="InterPro" id="IPR051266">
    <property type="entry name" value="CLCR"/>
</dbReference>
<dbReference type="EMBL" id="JAJBZT010000001">
    <property type="protein sequence ID" value="MCB6182103.1"/>
    <property type="molecule type" value="Genomic_DNA"/>
</dbReference>
<dbReference type="CDD" id="cd01465">
    <property type="entry name" value="vWA_subgroup"/>
    <property type="match status" value="1"/>
</dbReference>
<dbReference type="InterPro" id="IPR022156">
    <property type="entry name" value="Uncharacterised_YfbK_N"/>
</dbReference>
<feature type="chain" id="PRO_5045994229" evidence="1">
    <location>
        <begin position="26"/>
        <end position="581"/>
    </location>
</feature>
<proteinExistence type="predicted"/>
<sequence>MKPTFALSVISICLLSACTSSNVSTAVKETPVKTAPQVSNKSEGESQMVVDAAADISDKKVAASVSAPKYAMSPMPVMRMQEVPMPSLVENTEKYQHQEKHGVMRVQDQPVSTFSIDVDTGAYSNVRRFIQQGELPPADAVRVEEMVNYFPYQYALPAATSKEQFVPFGVQTEIAPAPWNAKHQLLKIGIKASDVAKETMPPVNLVFLVDVSGSMESPDKLPLLKKALKLLTHQLRPQDSISLVTYASGTKVVLRPGHTPAEVNQAIDELVAGGGTNGASGIDLAYSLAESAFKKEGINRIVLATDGDFNVGVTRFETLKDKVAEKRKSGISLTTLGFGQGNYNDQLMEQLADAGDGQYAYIDNLNEAQKVLVDQFTSSMVVVAKDVKLQLEFNPSVVKEYRQIGFENRALKAEDFKNDQVDAGEIGAGHTVTALYEITLAEEAGDLPEYRYDANKKGATTNRAQTPNELAYLKLRYKLPQASTSKEVSLPITRASMKSASSASTDFQFAAAVAAFGDYLGNQGKYLNQMTLTDIEQLANRSKGADPFGYRAEFVRLVHLSKELTARVSKQEKVAKTMMAE</sequence>
<evidence type="ECO:0000313" key="3">
    <source>
        <dbReference type="EMBL" id="MCB6182103.1"/>
    </source>
</evidence>
<dbReference type="Pfam" id="PF00092">
    <property type="entry name" value="VWA"/>
    <property type="match status" value="1"/>
</dbReference>
<organism evidence="3 4">
    <name type="scientific">Leeia speluncae</name>
    <dbReference type="NCBI Taxonomy" id="2884804"/>
    <lineage>
        <taxon>Bacteria</taxon>
        <taxon>Pseudomonadati</taxon>
        <taxon>Pseudomonadota</taxon>
        <taxon>Betaproteobacteria</taxon>
        <taxon>Neisseriales</taxon>
        <taxon>Leeiaceae</taxon>
        <taxon>Leeia</taxon>
    </lineage>
</organism>
<keyword evidence="4" id="KW-1185">Reference proteome</keyword>
<dbReference type="SUPFAM" id="SSF53300">
    <property type="entry name" value="vWA-like"/>
    <property type="match status" value="1"/>
</dbReference>
<dbReference type="Pfam" id="PF12034">
    <property type="entry name" value="YfbK_C"/>
    <property type="match status" value="1"/>
</dbReference>
<reference evidence="3" key="1">
    <citation type="submission" date="2021-10" db="EMBL/GenBank/DDBJ databases">
        <title>The complete genome sequence of Leeia sp. TBRC 13508.</title>
        <authorList>
            <person name="Charoenyingcharoen P."/>
            <person name="Yukphan P."/>
        </authorList>
    </citation>
    <scope>NUCLEOTIDE SEQUENCE</scope>
    <source>
        <strain evidence="3">TBRC 13508</strain>
    </source>
</reference>
<dbReference type="PANTHER" id="PTHR10579:SF43">
    <property type="entry name" value="ZINC FINGER (C3HC4-TYPE RING FINGER) FAMILY PROTEIN"/>
    <property type="match status" value="1"/>
</dbReference>
<dbReference type="InterPro" id="IPR021908">
    <property type="entry name" value="YfbK_C"/>
</dbReference>
<dbReference type="RefSeq" id="WP_227177544.1">
    <property type="nucleotide sequence ID" value="NZ_JAJBZT010000001.1"/>
</dbReference>
<dbReference type="SMART" id="SM00327">
    <property type="entry name" value="VWA"/>
    <property type="match status" value="1"/>
</dbReference>